<evidence type="ECO:0000256" key="11">
    <source>
        <dbReference type="PROSITE-ProRule" id="PRU00169"/>
    </source>
</evidence>
<dbReference type="FunFam" id="3.30.565.10:FF:000010">
    <property type="entry name" value="Sensor histidine kinase RcsC"/>
    <property type="match status" value="1"/>
</dbReference>
<dbReference type="Pfam" id="PF08447">
    <property type="entry name" value="PAS_3"/>
    <property type="match status" value="2"/>
</dbReference>
<comment type="subunit">
    <text evidence="9">At low DSF concentrations, interacts with RpfF.</text>
</comment>
<evidence type="ECO:0000256" key="3">
    <source>
        <dbReference type="ARBA" id="ARBA00022553"/>
    </source>
</evidence>
<dbReference type="PRINTS" id="PR00344">
    <property type="entry name" value="BCTRLSENSOR"/>
</dbReference>
<feature type="domain" description="Response regulatory" evidence="13">
    <location>
        <begin position="1081"/>
        <end position="1200"/>
    </location>
</feature>
<dbReference type="Gene3D" id="1.10.287.130">
    <property type="match status" value="1"/>
</dbReference>
<keyword evidence="3 11" id="KW-0597">Phosphoprotein</keyword>
<keyword evidence="4" id="KW-0808">Transferase</keyword>
<evidence type="ECO:0000256" key="1">
    <source>
        <dbReference type="ARBA" id="ARBA00000085"/>
    </source>
</evidence>
<dbReference type="InterPro" id="IPR001610">
    <property type="entry name" value="PAC"/>
</dbReference>
<dbReference type="CDD" id="cd00082">
    <property type="entry name" value="HisKA"/>
    <property type="match status" value="1"/>
</dbReference>
<dbReference type="PROSITE" id="PS50110">
    <property type="entry name" value="RESPONSE_REGULATORY"/>
    <property type="match status" value="2"/>
</dbReference>
<dbReference type="SUPFAM" id="SSF52172">
    <property type="entry name" value="CheY-like"/>
    <property type="match status" value="2"/>
</dbReference>
<gene>
    <name evidence="16" type="ORF">GCM10011416_20310</name>
</gene>
<feature type="domain" description="Response regulatory" evidence="13">
    <location>
        <begin position="937"/>
        <end position="1057"/>
    </location>
</feature>
<feature type="domain" description="PAS" evidence="14">
    <location>
        <begin position="539"/>
        <end position="584"/>
    </location>
</feature>
<keyword evidence="5" id="KW-0547">Nucleotide-binding</keyword>
<dbReference type="NCBIfam" id="TIGR00229">
    <property type="entry name" value="sensory_box"/>
    <property type="match status" value="3"/>
</dbReference>
<dbReference type="SMART" id="SM00091">
    <property type="entry name" value="PAS"/>
    <property type="match status" value="3"/>
</dbReference>
<feature type="domain" description="PAC" evidence="15">
    <location>
        <begin position="230"/>
        <end position="281"/>
    </location>
</feature>
<dbReference type="SMART" id="SM00387">
    <property type="entry name" value="HATPase_c"/>
    <property type="match status" value="1"/>
</dbReference>
<keyword evidence="8" id="KW-0902">Two-component regulatory system</keyword>
<dbReference type="Gene3D" id="3.30.450.20">
    <property type="entry name" value="PAS domain"/>
    <property type="match status" value="4"/>
</dbReference>
<dbReference type="RefSeq" id="WP_188599214.1">
    <property type="nucleotide sequence ID" value="NZ_BMJW01000002.1"/>
</dbReference>
<feature type="domain" description="PAC" evidence="15">
    <location>
        <begin position="628"/>
        <end position="680"/>
    </location>
</feature>
<keyword evidence="7" id="KW-0067">ATP-binding</keyword>
<comment type="caution">
    <text evidence="16">The sequence shown here is derived from an EMBL/GenBank/DDBJ whole genome shotgun (WGS) entry which is preliminary data.</text>
</comment>
<feature type="modified residue" description="4-aspartylphosphate" evidence="11">
    <location>
        <position position="987"/>
    </location>
</feature>
<dbReference type="CDD" id="cd16922">
    <property type="entry name" value="HATPase_EvgS-ArcB-TorS-like"/>
    <property type="match status" value="1"/>
</dbReference>
<dbReference type="GO" id="GO:0000155">
    <property type="term" value="F:phosphorelay sensor kinase activity"/>
    <property type="evidence" value="ECO:0007669"/>
    <property type="project" value="InterPro"/>
</dbReference>
<evidence type="ECO:0000256" key="5">
    <source>
        <dbReference type="ARBA" id="ARBA00022741"/>
    </source>
</evidence>
<dbReference type="SMART" id="SM00086">
    <property type="entry name" value="PAC"/>
    <property type="match status" value="5"/>
</dbReference>
<evidence type="ECO:0000256" key="10">
    <source>
        <dbReference type="ARBA" id="ARBA00068150"/>
    </source>
</evidence>
<evidence type="ECO:0000259" key="15">
    <source>
        <dbReference type="PROSITE" id="PS50113"/>
    </source>
</evidence>
<dbReference type="Proteomes" id="UP000633278">
    <property type="component" value="Unassembled WGS sequence"/>
</dbReference>
<dbReference type="InterPro" id="IPR001789">
    <property type="entry name" value="Sig_transdc_resp-reg_receiver"/>
</dbReference>
<dbReference type="CDD" id="cd17546">
    <property type="entry name" value="REC_hyHK_CKI1_RcsC-like"/>
    <property type="match status" value="2"/>
</dbReference>
<dbReference type="InterPro" id="IPR013655">
    <property type="entry name" value="PAS_fold_3"/>
</dbReference>
<accession>A0A917MGS8</accession>
<evidence type="ECO:0000256" key="9">
    <source>
        <dbReference type="ARBA" id="ARBA00064003"/>
    </source>
</evidence>
<dbReference type="Pfam" id="PF02518">
    <property type="entry name" value="HATPase_c"/>
    <property type="match status" value="1"/>
</dbReference>
<dbReference type="EMBL" id="BMJW01000002">
    <property type="protein sequence ID" value="GGH01486.1"/>
    <property type="molecule type" value="Genomic_DNA"/>
</dbReference>
<evidence type="ECO:0000256" key="4">
    <source>
        <dbReference type="ARBA" id="ARBA00022679"/>
    </source>
</evidence>
<organism evidence="16 17">
    <name type="scientific">Polaribacter pacificus</name>
    <dbReference type="NCBI Taxonomy" id="1775173"/>
    <lineage>
        <taxon>Bacteria</taxon>
        <taxon>Pseudomonadati</taxon>
        <taxon>Bacteroidota</taxon>
        <taxon>Flavobacteriia</taxon>
        <taxon>Flavobacteriales</taxon>
        <taxon>Flavobacteriaceae</taxon>
    </lineage>
</organism>
<dbReference type="InterPro" id="IPR036890">
    <property type="entry name" value="HATPase_C_sf"/>
</dbReference>
<sequence>MKKLIDLKEEFYALFQDHPYLHEWLTNDVLYGVWYCNLENLNEFFINDSFKKTLKFSISIDQDSTEMLAKSLILKEKKKIDKQFESCQKGLAEDFDILLQFKDSQNGIKPLRAVGKVILDQSGKKKGVVVKFLKPKEVSDGNNDLIEKVHALQKLQSIYDETNEIARVGGWEVDLITGSVTWTKVTKDIHEVDKEYEPDVSTGVNFYKEGYYRDLISKLVNEAIENGASFDTELKIITAKGNEIWVRSFGKPEFENGKCIRIYGAFQDINDKKKRELEMKETNERFEKIFTNSSLGILLVNSDNEILMVNDVVQKIFGFKQSKKDTVLKLILKDLLHPDYIDQARLNRKKLLAGKINSYKTEAKYFSESGEIIWCATNTSMVRGHGNTDDLIIIQVEDITNRKELEQLAVENSNKFINAFEYSPNGMGVVSISGQWLMINKNLSQIIGYSKEELLQLRAKEITHKDDMYNDTEYLRELINQKRESYSVKKRYIHKNGKIVHCFLNVSLITDKYNKPVSVIGQVVDMTESIKSEKKLKKTLNDLQSLLDATTHVSIIETDLKGIARKFNKGAENLLGYNSDDVVGSLSIGVLHDPVEVTLRGVELSKEYNQEIKGFDVFTYKANLGEYDSSEWTYIRKNGERFPVQLVVTAIKNSEGKTTGYLGVATDISKLKEMETSLVKSKLKAETANKSKSEFLANMSHEIRTPLNGVIGFTDLLMRTQLSDIQKQYMHTVYNSANVLLDLLNDVLDFSKIEAGKLEISKDRTDLIQLCGQTIDIIRHQAHEKGLEVLLNIPPKTNRFIQADAVRLRQILTNLLGNAVKFTEVGEIELKITAQKNPKKEKEMLYEFSIRDTGVGIAPKNLKKIFSAFDQEDASTTRKYGGTGLGLTISNKLLHLMDSQLLVESKLGQGSTFSFVVSFEIEDQEKHLIAKQKSVKKVLVVDDNSNNRSILENMLAVDKIETTLVANGIDAIEVLEKGNPFDLAIIDYHMPYLNGLDLIRHLREKMSISGQELPIILLHSSGDDKKIHRECKNLDVKFSVVKPIQMNHLFELIGNIEDPLPEIKNEKPVEESVDLTQLTFNILVAEDNPVNKFLSKTIIQKILPKAKIHEADDGLEAVRLYQIKEIDLIFMDIQMPNMSGFEATEKIRSLEKSGEHLPIIALTARTVKGEKERCIENGMDDYITKPVVLDRMKKAIIEFLVTKK</sequence>
<dbReference type="CDD" id="cd00130">
    <property type="entry name" value="PAS"/>
    <property type="match status" value="3"/>
</dbReference>
<feature type="domain" description="PAC" evidence="15">
    <location>
        <begin position="359"/>
        <end position="411"/>
    </location>
</feature>
<evidence type="ECO:0000256" key="8">
    <source>
        <dbReference type="ARBA" id="ARBA00023012"/>
    </source>
</evidence>
<evidence type="ECO:0000313" key="17">
    <source>
        <dbReference type="Proteomes" id="UP000633278"/>
    </source>
</evidence>
<dbReference type="InterPro" id="IPR005467">
    <property type="entry name" value="His_kinase_dom"/>
</dbReference>
<dbReference type="SUPFAM" id="SSF47384">
    <property type="entry name" value="Homodimeric domain of signal transducing histidine kinase"/>
    <property type="match status" value="1"/>
</dbReference>
<dbReference type="SUPFAM" id="SSF55785">
    <property type="entry name" value="PYP-like sensor domain (PAS domain)"/>
    <property type="match status" value="4"/>
</dbReference>
<dbReference type="PROSITE" id="PS50113">
    <property type="entry name" value="PAC"/>
    <property type="match status" value="4"/>
</dbReference>
<feature type="domain" description="PAS" evidence="14">
    <location>
        <begin position="412"/>
        <end position="482"/>
    </location>
</feature>
<comment type="catalytic activity">
    <reaction evidence="1">
        <text>ATP + protein L-histidine = ADP + protein N-phospho-L-histidine.</text>
        <dbReference type="EC" id="2.7.13.3"/>
    </reaction>
</comment>
<evidence type="ECO:0000256" key="2">
    <source>
        <dbReference type="ARBA" id="ARBA00012438"/>
    </source>
</evidence>
<evidence type="ECO:0000259" key="14">
    <source>
        <dbReference type="PROSITE" id="PS50112"/>
    </source>
</evidence>
<feature type="modified residue" description="4-aspartylphosphate" evidence="11">
    <location>
        <position position="1132"/>
    </location>
</feature>
<dbReference type="InterPro" id="IPR036097">
    <property type="entry name" value="HisK_dim/P_sf"/>
</dbReference>
<dbReference type="InterPro" id="IPR003661">
    <property type="entry name" value="HisK_dim/P_dom"/>
</dbReference>
<dbReference type="Pfam" id="PF00072">
    <property type="entry name" value="Response_reg"/>
    <property type="match status" value="2"/>
</dbReference>
<evidence type="ECO:0000256" key="6">
    <source>
        <dbReference type="ARBA" id="ARBA00022777"/>
    </source>
</evidence>
<evidence type="ECO:0000259" key="12">
    <source>
        <dbReference type="PROSITE" id="PS50109"/>
    </source>
</evidence>
<dbReference type="PANTHER" id="PTHR45339">
    <property type="entry name" value="HYBRID SIGNAL TRANSDUCTION HISTIDINE KINASE J"/>
    <property type="match status" value="1"/>
</dbReference>
<dbReference type="InterPro" id="IPR035965">
    <property type="entry name" value="PAS-like_dom_sf"/>
</dbReference>
<dbReference type="AlphaFoldDB" id="A0A917MGS8"/>
<evidence type="ECO:0000256" key="7">
    <source>
        <dbReference type="ARBA" id="ARBA00022840"/>
    </source>
</evidence>
<dbReference type="FunFam" id="1.10.287.130:FF:000002">
    <property type="entry name" value="Two-component osmosensing histidine kinase"/>
    <property type="match status" value="1"/>
</dbReference>
<dbReference type="Gene3D" id="3.40.50.2300">
    <property type="match status" value="2"/>
</dbReference>
<feature type="domain" description="Histidine kinase" evidence="12">
    <location>
        <begin position="698"/>
        <end position="921"/>
    </location>
</feature>
<dbReference type="InterPro" id="IPR000014">
    <property type="entry name" value="PAS"/>
</dbReference>
<keyword evidence="6" id="KW-0418">Kinase</keyword>
<dbReference type="Gene3D" id="3.30.565.10">
    <property type="entry name" value="Histidine kinase-like ATPase, C-terminal domain"/>
    <property type="match status" value="1"/>
</dbReference>
<feature type="domain" description="PAC" evidence="15">
    <location>
        <begin position="486"/>
        <end position="538"/>
    </location>
</feature>
<reference evidence="16" key="2">
    <citation type="submission" date="2020-09" db="EMBL/GenBank/DDBJ databases">
        <authorList>
            <person name="Sun Q."/>
            <person name="Zhou Y."/>
        </authorList>
    </citation>
    <scope>NUCLEOTIDE SEQUENCE</scope>
    <source>
        <strain evidence="16">CGMCC 1.15763</strain>
    </source>
</reference>
<keyword evidence="17" id="KW-1185">Reference proteome</keyword>
<dbReference type="Pfam" id="PF00512">
    <property type="entry name" value="HisKA"/>
    <property type="match status" value="1"/>
</dbReference>
<dbReference type="InterPro" id="IPR000700">
    <property type="entry name" value="PAS-assoc_C"/>
</dbReference>
<dbReference type="InterPro" id="IPR003594">
    <property type="entry name" value="HATPase_dom"/>
</dbReference>
<reference evidence="16" key="1">
    <citation type="journal article" date="2014" name="Int. J. Syst. Evol. Microbiol.">
        <title>Complete genome sequence of Corynebacterium casei LMG S-19264T (=DSM 44701T), isolated from a smear-ripened cheese.</title>
        <authorList>
            <consortium name="US DOE Joint Genome Institute (JGI-PGF)"/>
            <person name="Walter F."/>
            <person name="Albersmeier A."/>
            <person name="Kalinowski J."/>
            <person name="Ruckert C."/>
        </authorList>
    </citation>
    <scope>NUCLEOTIDE SEQUENCE</scope>
    <source>
        <strain evidence="16">CGMCC 1.15763</strain>
    </source>
</reference>
<dbReference type="InterPro" id="IPR004358">
    <property type="entry name" value="Sig_transdc_His_kin-like_C"/>
</dbReference>
<dbReference type="SMART" id="SM00448">
    <property type="entry name" value="REC"/>
    <property type="match status" value="2"/>
</dbReference>
<dbReference type="EC" id="2.7.13.3" evidence="2"/>
<dbReference type="GO" id="GO:0005524">
    <property type="term" value="F:ATP binding"/>
    <property type="evidence" value="ECO:0007669"/>
    <property type="project" value="UniProtKB-KW"/>
</dbReference>
<dbReference type="SMART" id="SM00388">
    <property type="entry name" value="HisKA"/>
    <property type="match status" value="1"/>
</dbReference>
<evidence type="ECO:0000313" key="16">
    <source>
        <dbReference type="EMBL" id="GGH01486.1"/>
    </source>
</evidence>
<dbReference type="SUPFAM" id="SSF55874">
    <property type="entry name" value="ATPase domain of HSP90 chaperone/DNA topoisomerase II/histidine kinase"/>
    <property type="match status" value="1"/>
</dbReference>
<dbReference type="PROSITE" id="PS50109">
    <property type="entry name" value="HIS_KIN"/>
    <property type="match status" value="1"/>
</dbReference>
<protein>
    <recommendedName>
        <fullName evidence="10">Sensory/regulatory protein RpfC</fullName>
        <ecNumber evidence="2">2.7.13.3</ecNumber>
    </recommendedName>
</protein>
<dbReference type="InterPro" id="IPR011006">
    <property type="entry name" value="CheY-like_superfamily"/>
</dbReference>
<dbReference type="Pfam" id="PF13426">
    <property type="entry name" value="PAS_9"/>
    <property type="match status" value="2"/>
</dbReference>
<feature type="domain" description="PAS" evidence="14">
    <location>
        <begin position="282"/>
        <end position="355"/>
    </location>
</feature>
<proteinExistence type="predicted"/>
<dbReference type="PROSITE" id="PS50112">
    <property type="entry name" value="PAS"/>
    <property type="match status" value="3"/>
</dbReference>
<name>A0A917MGS8_9FLAO</name>
<evidence type="ECO:0000259" key="13">
    <source>
        <dbReference type="PROSITE" id="PS50110"/>
    </source>
</evidence>
<dbReference type="PANTHER" id="PTHR45339:SF1">
    <property type="entry name" value="HYBRID SIGNAL TRANSDUCTION HISTIDINE KINASE J"/>
    <property type="match status" value="1"/>
</dbReference>